<dbReference type="AlphaFoldDB" id="A0A1W6A0F2"/>
<dbReference type="InterPro" id="IPR016181">
    <property type="entry name" value="Acyl_CoA_acyltransferase"/>
</dbReference>
<dbReference type="EMBL" id="CP020772">
    <property type="protein sequence ID" value="ARI78990.1"/>
    <property type="molecule type" value="Genomic_DNA"/>
</dbReference>
<evidence type="ECO:0000313" key="2">
    <source>
        <dbReference type="EMBL" id="ARI78990.1"/>
    </source>
</evidence>
<dbReference type="OrthoDB" id="5419426at2"/>
<dbReference type="SUPFAM" id="SSF55729">
    <property type="entry name" value="Acyl-CoA N-acyltransferases (Nat)"/>
    <property type="match status" value="1"/>
</dbReference>
<dbReference type="Pfam" id="PF00583">
    <property type="entry name" value="Acetyltransf_1"/>
    <property type="match status" value="1"/>
</dbReference>
<dbReference type="InterPro" id="IPR000182">
    <property type="entry name" value="GNAT_dom"/>
</dbReference>
<feature type="domain" description="N-acetyltransferase" evidence="1">
    <location>
        <begin position="23"/>
        <end position="167"/>
    </location>
</feature>
<dbReference type="Proteomes" id="UP000192527">
    <property type="component" value="Chromosome"/>
</dbReference>
<keyword evidence="3" id="KW-1185">Reference proteome</keyword>
<dbReference type="KEGG" id="hmn:HM131_20125"/>
<gene>
    <name evidence="2" type="ORF">HM131_20125</name>
</gene>
<organism evidence="2 3">
    <name type="scientific">Halobacillus mangrovi</name>
    <dbReference type="NCBI Taxonomy" id="402384"/>
    <lineage>
        <taxon>Bacteria</taxon>
        <taxon>Bacillati</taxon>
        <taxon>Bacillota</taxon>
        <taxon>Bacilli</taxon>
        <taxon>Bacillales</taxon>
        <taxon>Bacillaceae</taxon>
        <taxon>Halobacillus</taxon>
    </lineage>
</organism>
<sequence length="167" mass="19307">MLDEGFNEFPKYFKKRSTVQLHFKFKPITIEYVKEIDSWNYKGFIEEVLMTPYFESSKKNETLVGPGGCEGFVALLDNQPAGLFEFNIMGSTMEIGLALRPDLVGKGLGVKYVNQGIKFGLQYYDSHLNYIRLVVDSRNKAAIRVYEKAGFKKYEQKDNEIEMRMDL</sequence>
<protein>
    <recommendedName>
        <fullName evidence="1">N-acetyltransferase domain-containing protein</fullName>
    </recommendedName>
</protein>
<reference evidence="2 3" key="1">
    <citation type="submission" date="2017-04" db="EMBL/GenBank/DDBJ databases">
        <title>The whole genome sequencing and assembly of Halobacillus mangrovi strain.</title>
        <authorList>
            <person name="Lee S.-J."/>
            <person name="Park M.-K."/>
            <person name="Kim J.-Y."/>
            <person name="Lee Y.-J."/>
            <person name="Yi H."/>
            <person name="Bahn Y.-S."/>
            <person name="Kim J.F."/>
            <person name="Lee D.-W."/>
        </authorList>
    </citation>
    <scope>NUCLEOTIDE SEQUENCE [LARGE SCALE GENOMIC DNA]</scope>
    <source>
        <strain evidence="2 3">KTB 131</strain>
    </source>
</reference>
<name>A0A1W6A0F2_9BACI</name>
<accession>A0A1W6A0F2</accession>
<dbReference type="STRING" id="402384.HM131_20125"/>
<dbReference type="Gene3D" id="3.40.630.30">
    <property type="match status" value="1"/>
</dbReference>
<dbReference type="GO" id="GO:0016747">
    <property type="term" value="F:acyltransferase activity, transferring groups other than amino-acyl groups"/>
    <property type="evidence" value="ECO:0007669"/>
    <property type="project" value="InterPro"/>
</dbReference>
<dbReference type="PROSITE" id="PS51186">
    <property type="entry name" value="GNAT"/>
    <property type="match status" value="1"/>
</dbReference>
<evidence type="ECO:0000259" key="1">
    <source>
        <dbReference type="PROSITE" id="PS51186"/>
    </source>
</evidence>
<evidence type="ECO:0000313" key="3">
    <source>
        <dbReference type="Proteomes" id="UP000192527"/>
    </source>
</evidence>
<proteinExistence type="predicted"/>